<dbReference type="AlphaFoldDB" id="A0A0B6RU66"/>
<evidence type="ECO:0000313" key="1">
    <source>
        <dbReference type="EMBL" id="AJK46913.1"/>
    </source>
</evidence>
<sequence length="168" mass="18274">MSVSFYDVSIPVLVRGLRNLSKILEIGEAHAREKGIDPDTLTTARLFDDMLPLTGQVQLASDAAKGCVARLAGVAVPSFEDTEKTFAELQARIAKTIAFAESIGADQFADGATRVVTLPLRSGPREFSGQVYLTEFVLPNFYFHVTTAYGILRHNGVPLGKLDYLGLR</sequence>
<reference evidence="2" key="1">
    <citation type="submission" date="2011-03" db="EMBL/GenBank/DDBJ databases">
        <authorList>
            <person name="Voget S."/>
            <person name="Streit W.R."/>
            <person name="Jaeger K.E."/>
            <person name="Daniel R."/>
        </authorList>
    </citation>
    <scope>NUCLEOTIDE SEQUENCE [LARGE SCALE GENOMIC DNA]</scope>
    <source>
        <strain evidence="2">PG1</strain>
    </source>
</reference>
<name>A0A0B6RU66_BURPL</name>
<dbReference type="Proteomes" id="UP000031838">
    <property type="component" value="Chromosome 1"/>
</dbReference>
<dbReference type="OrthoDB" id="338237at2"/>
<organism evidence="1 2">
    <name type="scientific">Burkholderia plantarii</name>
    <dbReference type="NCBI Taxonomy" id="41899"/>
    <lineage>
        <taxon>Bacteria</taxon>
        <taxon>Pseudomonadati</taxon>
        <taxon>Pseudomonadota</taxon>
        <taxon>Betaproteobacteria</taxon>
        <taxon>Burkholderiales</taxon>
        <taxon>Burkholderiaceae</taxon>
        <taxon>Burkholderia</taxon>
    </lineage>
</organism>
<dbReference type="PANTHER" id="PTHR36922:SF1">
    <property type="entry name" value="DUF1993 DOMAIN-CONTAINING PROTEIN"/>
    <property type="match status" value="1"/>
</dbReference>
<keyword evidence="2" id="KW-1185">Reference proteome</keyword>
<dbReference type="Pfam" id="PF09351">
    <property type="entry name" value="DUF1993"/>
    <property type="match status" value="1"/>
</dbReference>
<reference evidence="1 2" key="2">
    <citation type="journal article" date="2016" name="Appl. Microbiol. Biotechnol.">
        <title>Mutations improving production and secretion of extracellular lipase by Burkholderia glumae PG1.</title>
        <authorList>
            <person name="Knapp A."/>
            <person name="Voget S."/>
            <person name="Gao R."/>
            <person name="Zaburannyi N."/>
            <person name="Krysciak D."/>
            <person name="Breuer M."/>
            <person name="Hauer B."/>
            <person name="Streit W.R."/>
            <person name="Muller R."/>
            <person name="Daniel R."/>
            <person name="Jaeger K.E."/>
        </authorList>
    </citation>
    <scope>NUCLEOTIDE SEQUENCE [LARGE SCALE GENOMIC DNA]</scope>
    <source>
        <strain evidence="1 2">PG1</strain>
    </source>
</reference>
<dbReference type="PANTHER" id="PTHR36922">
    <property type="entry name" value="BLL2446 PROTEIN"/>
    <property type="match status" value="1"/>
</dbReference>
<dbReference type="SUPFAM" id="SSF109854">
    <property type="entry name" value="DinB/YfiT-like putative metalloenzymes"/>
    <property type="match status" value="1"/>
</dbReference>
<dbReference type="EMBL" id="CP002580">
    <property type="protein sequence ID" value="AJK46913.1"/>
    <property type="molecule type" value="Genomic_DNA"/>
</dbReference>
<evidence type="ECO:0000313" key="2">
    <source>
        <dbReference type="Proteomes" id="UP000031838"/>
    </source>
</evidence>
<protein>
    <recommendedName>
        <fullName evidence="3">DUF1993 domain-containing protein</fullName>
    </recommendedName>
</protein>
<dbReference type="KEGG" id="bpla:bpln_1g23210"/>
<dbReference type="InterPro" id="IPR034660">
    <property type="entry name" value="DinB/YfiT-like"/>
</dbReference>
<dbReference type="KEGG" id="bgp:BGL_1c24120"/>
<gene>
    <name evidence="1" type="ORF">BGL_1c24120</name>
</gene>
<dbReference type="InterPro" id="IPR018531">
    <property type="entry name" value="DUF1993"/>
</dbReference>
<accession>A0A0B6RU66</accession>
<evidence type="ECO:0008006" key="3">
    <source>
        <dbReference type="Google" id="ProtNLM"/>
    </source>
</evidence>
<dbReference type="RefSeq" id="WP_042625317.1">
    <property type="nucleotide sequence ID" value="NZ_BSTO01000002.1"/>
</dbReference>
<dbReference type="HOGENOM" id="CLU_090929_1_0_4"/>
<proteinExistence type="predicted"/>
<dbReference type="Gene3D" id="1.20.120.450">
    <property type="entry name" value="dinb family like domain"/>
    <property type="match status" value="1"/>
</dbReference>